<dbReference type="GO" id="GO:0005930">
    <property type="term" value="C:axoneme"/>
    <property type="evidence" value="ECO:0007669"/>
    <property type="project" value="TreeGrafter"/>
</dbReference>
<evidence type="ECO:0000256" key="17">
    <source>
        <dbReference type="ARBA" id="ARBA00073721"/>
    </source>
</evidence>
<name>A0A2K5MJF6_CERAT</name>
<dbReference type="GO" id="GO:1905515">
    <property type="term" value="P:non-motile cilium assembly"/>
    <property type="evidence" value="ECO:0007669"/>
    <property type="project" value="InterPro"/>
</dbReference>
<keyword evidence="8" id="KW-0970">Cilium biogenesis/degradation</keyword>
<keyword evidence="15" id="KW-0844">Vision</keyword>
<evidence type="ECO:0000256" key="4">
    <source>
        <dbReference type="ARBA" id="ARBA00022475"/>
    </source>
</evidence>
<reference evidence="19" key="2">
    <citation type="submission" date="2025-09" db="UniProtKB">
        <authorList>
            <consortium name="Ensembl"/>
        </authorList>
    </citation>
    <scope>IDENTIFICATION</scope>
</reference>
<dbReference type="GO" id="GO:0034464">
    <property type="term" value="C:BBSome"/>
    <property type="evidence" value="ECO:0007669"/>
    <property type="project" value="InterPro"/>
</dbReference>
<evidence type="ECO:0000256" key="1">
    <source>
        <dbReference type="ARBA" id="ARBA00004309"/>
    </source>
</evidence>
<evidence type="ECO:0000256" key="3">
    <source>
        <dbReference type="ARBA" id="ARBA00022448"/>
    </source>
</evidence>
<dbReference type="GeneTree" id="ENSGT00390000005232"/>
<dbReference type="GO" id="GO:0005119">
    <property type="term" value="F:smoothened binding"/>
    <property type="evidence" value="ECO:0007669"/>
    <property type="project" value="TreeGrafter"/>
</dbReference>
<evidence type="ECO:0000256" key="2">
    <source>
        <dbReference type="ARBA" id="ARBA00004607"/>
    </source>
</evidence>
<evidence type="ECO:0000256" key="5">
    <source>
        <dbReference type="ARBA" id="ARBA00022490"/>
    </source>
</evidence>
<feature type="domain" description="Bardet-Biedl syndrome 1 N-terminal" evidence="18">
    <location>
        <begin position="23"/>
        <end position="276"/>
    </location>
</feature>
<dbReference type="PANTHER" id="PTHR20870">
    <property type="entry name" value="BARDET-BIEDL SYNDROME 1 PROTEIN"/>
    <property type="match status" value="1"/>
</dbReference>
<evidence type="ECO:0000256" key="13">
    <source>
        <dbReference type="ARBA" id="ARBA00023212"/>
    </source>
</evidence>
<keyword evidence="9" id="KW-0653">Protein transport</keyword>
<dbReference type="GO" id="GO:0034451">
    <property type="term" value="C:centriolar satellite"/>
    <property type="evidence" value="ECO:0007669"/>
    <property type="project" value="UniProtKB-SubCell"/>
</dbReference>
<dbReference type="Ensembl" id="ENSCATT00000049583.1">
    <property type="protein sequence ID" value="ENSCATP00000025353.1"/>
    <property type="gene ID" value="ENSCATG00000036132.1"/>
</dbReference>
<dbReference type="GO" id="GO:0015031">
    <property type="term" value="P:protein transport"/>
    <property type="evidence" value="ECO:0007669"/>
    <property type="project" value="UniProtKB-KW"/>
</dbReference>
<dbReference type="GO" id="GO:0061512">
    <property type="term" value="P:protein localization to cilium"/>
    <property type="evidence" value="ECO:0007669"/>
    <property type="project" value="TreeGrafter"/>
</dbReference>
<keyword evidence="13" id="KW-0206">Cytoskeleton</keyword>
<evidence type="ECO:0000256" key="9">
    <source>
        <dbReference type="ARBA" id="ARBA00022927"/>
    </source>
</evidence>
<comment type="subunit">
    <text evidence="16">Part of BBSome complex, that contains BBS1, BBS2, BBS4, BBS5, BBS7, BBS8/TTC8, BBS9 and BBIP10. Interacts with the C-terminus of RAB3IP. Interacts with CCDC28B and ALDOB. Interacts with PKD1.</text>
</comment>
<accession>A0A2K5MJF6</accession>
<reference evidence="19" key="1">
    <citation type="submission" date="2025-08" db="UniProtKB">
        <authorList>
            <consortium name="Ensembl"/>
        </authorList>
    </citation>
    <scope>IDENTIFICATION</scope>
</reference>
<evidence type="ECO:0000313" key="20">
    <source>
        <dbReference type="Proteomes" id="UP000233060"/>
    </source>
</evidence>
<keyword evidence="5" id="KW-0963">Cytoplasm</keyword>
<evidence type="ECO:0000256" key="14">
    <source>
        <dbReference type="ARBA" id="ARBA00023273"/>
    </source>
</evidence>
<dbReference type="GO" id="GO:0007608">
    <property type="term" value="P:sensory perception of smell"/>
    <property type="evidence" value="ECO:0007669"/>
    <property type="project" value="UniProtKB-KW"/>
</dbReference>
<keyword evidence="14" id="KW-0966">Cell projection</keyword>
<sequence>MAAASSSDYDGCGAESNEASSKWLDAHYDPMANIHTFSACLALADVHGDGEYKLVVGDLGPGGQQPRLKVLKGPLVMTESPLPALPAAAATFLMEQHEPRTPALALASGPCVYVYKNLRPYFKFSLPQLPPNPLEQDLWNQAKEGPIPPLGCHAGPFPCRETAEEPLSVQSLRFLQLELSEMEAFVNQHKSNSIKRQTVITTMTTLKKNLADEDAVSCLVLGTENKELLVLDPEAFTILAKMSLPSVPVFLEVSGQFDVEFRLAAACRNGNIYILRRDSKHPKYCIELSAQPVGLIRVHKVLVVGSTQDSLHGFTHKGKKLWTVQMPAAILTMNLLEQHSRGLQAVMAGLANGEVRIYRDKALLNVIHTPDAVTSLCFGRYGREDNTLIMTTRGGGLIIKILKRTALFVEGGSEVGPPPAQAMKLNVPRKTRLYVDQTLREREAGTAMHRAFQTDLYLLRLRAARAYLQALESSLSPVSATAREPLKLHAVQERRGLSHHSCF</sequence>
<evidence type="ECO:0000256" key="8">
    <source>
        <dbReference type="ARBA" id="ARBA00022794"/>
    </source>
</evidence>
<dbReference type="AlphaFoldDB" id="A0A2K5MJF6"/>
<keyword evidence="6" id="KW-0716">Sensory transduction</keyword>
<dbReference type="GO" id="GO:0007601">
    <property type="term" value="P:visual perception"/>
    <property type="evidence" value="ECO:0007669"/>
    <property type="project" value="UniProtKB-KW"/>
</dbReference>
<dbReference type="SUPFAM" id="SSF50998">
    <property type="entry name" value="Quinoprotein alcohol dehydrogenase-like"/>
    <property type="match status" value="1"/>
</dbReference>
<gene>
    <name evidence="19" type="primary">BBS1</name>
</gene>
<dbReference type="InterPro" id="IPR011047">
    <property type="entry name" value="Quinoprotein_ADH-like_sf"/>
</dbReference>
<proteinExistence type="predicted"/>
<comment type="subcellular location">
    <subcellularLocation>
        <location evidence="1">Cell projection</location>
        <location evidence="1">Cilium membrane</location>
    </subcellularLocation>
    <subcellularLocation>
        <location evidence="2">Cytoplasm</location>
        <location evidence="2">Cytoskeleton</location>
        <location evidence="2">Microtubule organizing center</location>
        <location evidence="2">Centrosome</location>
        <location evidence="2">Centriolar satellite</location>
    </subcellularLocation>
</comment>
<dbReference type="InterPro" id="IPR032728">
    <property type="entry name" value="BBS1_N"/>
</dbReference>
<dbReference type="GO" id="GO:0005113">
    <property type="term" value="F:patched binding"/>
    <property type="evidence" value="ECO:0007669"/>
    <property type="project" value="TreeGrafter"/>
</dbReference>
<protein>
    <recommendedName>
        <fullName evidence="17">BBSome complex member BBS1</fullName>
    </recommendedName>
</protein>
<dbReference type="Pfam" id="PF14779">
    <property type="entry name" value="BBS1"/>
    <property type="match status" value="1"/>
</dbReference>
<dbReference type="GO" id="GO:0001895">
    <property type="term" value="P:retina homeostasis"/>
    <property type="evidence" value="ECO:0007669"/>
    <property type="project" value="UniProtKB-ARBA"/>
</dbReference>
<organism evidence="19 20">
    <name type="scientific">Cercocebus atys</name>
    <name type="common">Sooty mangabey</name>
    <name type="synonym">Cercocebus torquatus atys</name>
    <dbReference type="NCBI Taxonomy" id="9531"/>
    <lineage>
        <taxon>Eukaryota</taxon>
        <taxon>Metazoa</taxon>
        <taxon>Chordata</taxon>
        <taxon>Craniata</taxon>
        <taxon>Vertebrata</taxon>
        <taxon>Euteleostomi</taxon>
        <taxon>Mammalia</taxon>
        <taxon>Eutheria</taxon>
        <taxon>Euarchontoglires</taxon>
        <taxon>Primates</taxon>
        <taxon>Haplorrhini</taxon>
        <taxon>Catarrhini</taxon>
        <taxon>Cercopithecidae</taxon>
        <taxon>Cercopithecinae</taxon>
        <taxon>Cercocebus</taxon>
    </lineage>
</organism>
<keyword evidence="11" id="KW-0969">Cilium</keyword>
<evidence type="ECO:0000259" key="18">
    <source>
        <dbReference type="Pfam" id="PF14779"/>
    </source>
</evidence>
<keyword evidence="20" id="KW-1185">Reference proteome</keyword>
<evidence type="ECO:0000256" key="12">
    <source>
        <dbReference type="ARBA" id="ARBA00023136"/>
    </source>
</evidence>
<evidence type="ECO:0000256" key="15">
    <source>
        <dbReference type="ARBA" id="ARBA00023305"/>
    </source>
</evidence>
<dbReference type="FunFam" id="2.130.10.10:FF:002248">
    <property type="entry name" value="Bardet-Biedl syndrome 1"/>
    <property type="match status" value="1"/>
</dbReference>
<evidence type="ECO:0000313" key="19">
    <source>
        <dbReference type="Ensembl" id="ENSCATP00000025353.1"/>
    </source>
</evidence>
<keyword evidence="10" id="KW-0007">Acetylation</keyword>
<keyword evidence="4" id="KW-1003">Cell membrane</keyword>
<evidence type="ECO:0000256" key="11">
    <source>
        <dbReference type="ARBA" id="ARBA00023069"/>
    </source>
</evidence>
<evidence type="ECO:0000256" key="6">
    <source>
        <dbReference type="ARBA" id="ARBA00022606"/>
    </source>
</evidence>
<keyword evidence="7" id="KW-0552">Olfaction</keyword>
<dbReference type="Bgee" id="ENSCATG00000036132">
    <property type="expression patterns" value="Expressed in pituitary gland and 12 other cell types or tissues"/>
</dbReference>
<evidence type="ECO:0000256" key="10">
    <source>
        <dbReference type="ARBA" id="ARBA00022990"/>
    </source>
</evidence>
<dbReference type="Proteomes" id="UP000233060">
    <property type="component" value="Unassembled WGS sequence"/>
</dbReference>
<keyword evidence="3" id="KW-0813">Transport</keyword>
<dbReference type="GO" id="GO:0060170">
    <property type="term" value="C:ciliary membrane"/>
    <property type="evidence" value="ECO:0007669"/>
    <property type="project" value="UniProtKB-SubCell"/>
</dbReference>
<dbReference type="InterPro" id="IPR028784">
    <property type="entry name" value="BBS1"/>
</dbReference>
<evidence type="ECO:0000256" key="16">
    <source>
        <dbReference type="ARBA" id="ARBA00062958"/>
    </source>
</evidence>
<evidence type="ECO:0000256" key="7">
    <source>
        <dbReference type="ARBA" id="ARBA00022725"/>
    </source>
</evidence>
<dbReference type="PANTHER" id="PTHR20870:SF0">
    <property type="entry name" value="BARDET-BIEDL SYNDROME 1 PROTEIN"/>
    <property type="match status" value="1"/>
</dbReference>
<keyword evidence="12" id="KW-0472">Membrane</keyword>